<evidence type="ECO:0000313" key="8">
    <source>
        <dbReference type="Proteomes" id="UP000236721"/>
    </source>
</evidence>
<dbReference type="Proteomes" id="UP000236721">
    <property type="component" value="Unassembled WGS sequence"/>
</dbReference>
<dbReference type="OrthoDB" id="6313555at2"/>
<sequence length="116" mass="12945">MNFMNRDKVEQLSKEIGQDNIPILLGIFTGELVSYQEQLSTGSLSDKMASMKEICHALKSSAASFGAESLCQFAVDIDAQVKNGQLAEDQTQVDHMLHNLSQTHRCYLAFLQSFEE</sequence>
<reference evidence="8" key="1">
    <citation type="submission" date="2016-10" db="EMBL/GenBank/DDBJ databases">
        <authorList>
            <person name="Varghese N."/>
            <person name="Submissions S."/>
        </authorList>
    </citation>
    <scope>NUCLEOTIDE SEQUENCE [LARGE SCALE GENOMIC DNA]</scope>
    <source>
        <strain evidence="8">CGMCC 1.7062</strain>
    </source>
</reference>
<dbReference type="SUPFAM" id="SSF47226">
    <property type="entry name" value="Histidine-containing phosphotransfer domain, HPT domain"/>
    <property type="match status" value="1"/>
</dbReference>
<dbReference type="GO" id="GO:0004672">
    <property type="term" value="F:protein kinase activity"/>
    <property type="evidence" value="ECO:0007669"/>
    <property type="project" value="UniProtKB-ARBA"/>
</dbReference>
<name>A0A1H5YSF1_9VIBR</name>
<proteinExistence type="predicted"/>
<organism evidence="7 8">
    <name type="scientific">Vibrio hangzhouensis</name>
    <dbReference type="NCBI Taxonomy" id="462991"/>
    <lineage>
        <taxon>Bacteria</taxon>
        <taxon>Pseudomonadati</taxon>
        <taxon>Pseudomonadota</taxon>
        <taxon>Gammaproteobacteria</taxon>
        <taxon>Vibrionales</taxon>
        <taxon>Vibrionaceae</taxon>
        <taxon>Vibrio</taxon>
    </lineage>
</organism>
<dbReference type="RefSeq" id="WP_103880480.1">
    <property type="nucleotide sequence ID" value="NZ_FNVG01000010.1"/>
</dbReference>
<evidence type="ECO:0000259" key="6">
    <source>
        <dbReference type="PROSITE" id="PS50894"/>
    </source>
</evidence>
<dbReference type="Pfam" id="PF01627">
    <property type="entry name" value="Hpt"/>
    <property type="match status" value="1"/>
</dbReference>
<evidence type="ECO:0000256" key="4">
    <source>
        <dbReference type="ARBA" id="ARBA00023012"/>
    </source>
</evidence>
<dbReference type="InterPro" id="IPR008207">
    <property type="entry name" value="Sig_transdc_His_kin_Hpt_dom"/>
</dbReference>
<evidence type="ECO:0000256" key="3">
    <source>
        <dbReference type="ARBA" id="ARBA00022553"/>
    </source>
</evidence>
<evidence type="ECO:0000313" key="7">
    <source>
        <dbReference type="EMBL" id="SEG27119.1"/>
    </source>
</evidence>
<accession>A0A1H5YSF1</accession>
<comment type="subunit">
    <text evidence="1">Monomer.</text>
</comment>
<dbReference type="InterPro" id="IPR053403">
    <property type="entry name" value="QS_phosphorelay_intermediate"/>
</dbReference>
<dbReference type="AlphaFoldDB" id="A0A1H5YSF1"/>
<gene>
    <name evidence="7" type="ORF">SAMN04488244_1104</name>
</gene>
<feature type="domain" description="HPt" evidence="6">
    <location>
        <begin position="17"/>
        <end position="114"/>
    </location>
</feature>
<dbReference type="Gene3D" id="1.20.120.160">
    <property type="entry name" value="HPT domain"/>
    <property type="match status" value="1"/>
</dbReference>
<evidence type="ECO:0000256" key="2">
    <source>
        <dbReference type="ARBA" id="ARBA00017260"/>
    </source>
</evidence>
<dbReference type="PROSITE" id="PS50894">
    <property type="entry name" value="HPT"/>
    <property type="match status" value="1"/>
</dbReference>
<keyword evidence="8" id="KW-1185">Reference proteome</keyword>
<protein>
    <recommendedName>
        <fullName evidence="2">Phosphorelay protein LuxU</fullName>
    </recommendedName>
</protein>
<evidence type="ECO:0000256" key="1">
    <source>
        <dbReference type="ARBA" id="ARBA00011245"/>
    </source>
</evidence>
<dbReference type="InterPro" id="IPR036641">
    <property type="entry name" value="HPT_dom_sf"/>
</dbReference>
<dbReference type="GO" id="GO:0000160">
    <property type="term" value="P:phosphorelay signal transduction system"/>
    <property type="evidence" value="ECO:0007669"/>
    <property type="project" value="UniProtKB-KW"/>
</dbReference>
<dbReference type="EMBL" id="FNVG01000010">
    <property type="protein sequence ID" value="SEG27119.1"/>
    <property type="molecule type" value="Genomic_DNA"/>
</dbReference>
<feature type="modified residue" description="Phosphohistidine" evidence="5">
    <location>
        <position position="56"/>
    </location>
</feature>
<evidence type="ECO:0000256" key="5">
    <source>
        <dbReference type="PROSITE-ProRule" id="PRU00110"/>
    </source>
</evidence>
<keyword evidence="3 5" id="KW-0597">Phosphoprotein</keyword>
<keyword evidence="4" id="KW-0902">Two-component regulatory system</keyword>
<dbReference type="NCBIfam" id="NF041948">
    <property type="entry name" value="Phrelay_LuxU_Vib"/>
    <property type="match status" value="1"/>
</dbReference>